<dbReference type="InterPro" id="IPR029052">
    <property type="entry name" value="Metallo-depent_PP-like"/>
</dbReference>
<evidence type="ECO:0000256" key="4">
    <source>
        <dbReference type="ARBA" id="ARBA00022801"/>
    </source>
</evidence>
<feature type="transmembrane region" description="Helical" evidence="7">
    <location>
        <begin position="425"/>
        <end position="447"/>
    </location>
</feature>
<dbReference type="PANTHER" id="PTHR10161:SF14">
    <property type="entry name" value="TARTRATE-RESISTANT ACID PHOSPHATASE TYPE 5"/>
    <property type="match status" value="1"/>
</dbReference>
<keyword evidence="5 7" id="KW-1133">Transmembrane helix</keyword>
<evidence type="ECO:0000256" key="2">
    <source>
        <dbReference type="ARBA" id="ARBA00022692"/>
    </source>
</evidence>
<evidence type="ECO:0000259" key="8">
    <source>
        <dbReference type="Pfam" id="PF00149"/>
    </source>
</evidence>
<dbReference type="InterPro" id="IPR051558">
    <property type="entry name" value="Metallophosphoesterase_PAP"/>
</dbReference>
<dbReference type="InterPro" id="IPR018499">
    <property type="entry name" value="Tetraspanin/Peripherin"/>
</dbReference>
<dbReference type="Pfam" id="PF00335">
    <property type="entry name" value="Tetraspanin"/>
    <property type="match status" value="1"/>
</dbReference>
<dbReference type="OrthoDB" id="411211at2759"/>
<evidence type="ECO:0000313" key="10">
    <source>
        <dbReference type="Proteomes" id="UP000789342"/>
    </source>
</evidence>
<feature type="domain" description="Calcineurin-like phosphoesterase" evidence="8">
    <location>
        <begin position="58"/>
        <end position="292"/>
    </location>
</feature>
<dbReference type="PANTHER" id="PTHR10161">
    <property type="entry name" value="TARTRATE-RESISTANT ACID PHOSPHATASE TYPE 5"/>
    <property type="match status" value="1"/>
</dbReference>
<feature type="transmembrane region" description="Helical" evidence="7">
    <location>
        <begin position="395"/>
        <end position="413"/>
    </location>
</feature>
<feature type="transmembrane region" description="Helical" evidence="7">
    <location>
        <begin position="507"/>
        <end position="537"/>
    </location>
</feature>
<feature type="transmembrane region" description="Helical" evidence="7">
    <location>
        <begin position="6"/>
        <end position="26"/>
    </location>
</feature>
<dbReference type="GO" id="GO:0016787">
    <property type="term" value="F:hydrolase activity"/>
    <property type="evidence" value="ECO:0007669"/>
    <property type="project" value="UniProtKB-KW"/>
</dbReference>
<comment type="subcellular location">
    <subcellularLocation>
        <location evidence="1">Membrane</location>
        <topology evidence="1">Multi-pass membrane protein</topology>
    </subcellularLocation>
</comment>
<dbReference type="EMBL" id="CAJVPV010005150">
    <property type="protein sequence ID" value="CAG8585786.1"/>
    <property type="molecule type" value="Genomic_DNA"/>
</dbReference>
<gene>
    <name evidence="9" type="ORF">AMORRO_LOCUS7120</name>
</gene>
<evidence type="ECO:0000313" key="9">
    <source>
        <dbReference type="EMBL" id="CAG8585786.1"/>
    </source>
</evidence>
<dbReference type="SUPFAM" id="SSF56300">
    <property type="entry name" value="Metallo-dependent phosphatases"/>
    <property type="match status" value="1"/>
</dbReference>
<evidence type="ECO:0000256" key="3">
    <source>
        <dbReference type="ARBA" id="ARBA00022729"/>
    </source>
</evidence>
<accession>A0A9N9C1H3</accession>
<dbReference type="GO" id="GO:0016020">
    <property type="term" value="C:membrane"/>
    <property type="evidence" value="ECO:0007669"/>
    <property type="project" value="UniProtKB-SubCell"/>
</dbReference>
<dbReference type="Pfam" id="PF00149">
    <property type="entry name" value="Metallophos"/>
    <property type="match status" value="1"/>
</dbReference>
<dbReference type="Gene3D" id="3.60.21.10">
    <property type="match status" value="1"/>
</dbReference>
<sequence>MLFGFYLLPCYFRTITLISLICYGTFGDASQTPHRSIVEPLSKIFEDEKYTESKVLDFLVIGDWGSIGGKHHKHGSQANVSKAMEHVATKYDSKFIINVGDNFYKRFGHDYQGVNSVDDDKWKEVWINVYNGPKLSKLTWYSIAGNHDWYTNVTAQVDYSLTKDSRWFMPSLFYSRVTTFEYTKDSTVVRTKIGWIHIDTNIFYYDMDEIATKREGLRANIYNFGWEGDDAIESKLKWIEQKLIDFTNYKWLFVVGHHPLAGQCAQIHKMPRLLQLFERYGVTAYFAGHNHVLQYKAPSKLSPVAHFISGAGSKTGTGCEGCDWGMPKGTFGFLHVTVGHDDKLEFEFVDATTLKNPGGDVLAGVILIATGYYLYGAESKVTHITSSTLSYNFAYALITIGGFISLVSFLGCYGAAEEKIGFLRAYLTLLFLLMTSQIVVGSLAFAYRQDADHILDQSWSKAFREEPQLLRDVENYFQCCGFNSIDDRVVQPCRYYNPCHEMLEDSLWYSLLAIGVVGVILGIMELLCLLLAVILLVHIRRNHHCGGLDEERQALLDETRRLDEEIREAYQRRRAHFV</sequence>
<name>A0A9N9C1H3_9GLOM</name>
<feature type="transmembrane region" description="Helical" evidence="7">
    <location>
        <begin position="358"/>
        <end position="375"/>
    </location>
</feature>
<evidence type="ECO:0000256" key="6">
    <source>
        <dbReference type="ARBA" id="ARBA00023136"/>
    </source>
</evidence>
<keyword evidence="2 7" id="KW-0812">Transmembrane</keyword>
<evidence type="ECO:0000256" key="7">
    <source>
        <dbReference type="SAM" id="Phobius"/>
    </source>
</evidence>
<organism evidence="9 10">
    <name type="scientific">Acaulospora morrowiae</name>
    <dbReference type="NCBI Taxonomy" id="94023"/>
    <lineage>
        <taxon>Eukaryota</taxon>
        <taxon>Fungi</taxon>
        <taxon>Fungi incertae sedis</taxon>
        <taxon>Mucoromycota</taxon>
        <taxon>Glomeromycotina</taxon>
        <taxon>Glomeromycetes</taxon>
        <taxon>Diversisporales</taxon>
        <taxon>Acaulosporaceae</taxon>
        <taxon>Acaulospora</taxon>
    </lineage>
</organism>
<keyword evidence="4" id="KW-0378">Hydrolase</keyword>
<dbReference type="AlphaFoldDB" id="A0A9N9C1H3"/>
<dbReference type="Proteomes" id="UP000789342">
    <property type="component" value="Unassembled WGS sequence"/>
</dbReference>
<dbReference type="PRINTS" id="PR00259">
    <property type="entry name" value="TMFOUR"/>
</dbReference>
<keyword evidence="3" id="KW-0732">Signal</keyword>
<protein>
    <submittedName>
        <fullName evidence="9">14619_t:CDS:1</fullName>
    </submittedName>
</protein>
<reference evidence="9" key="1">
    <citation type="submission" date="2021-06" db="EMBL/GenBank/DDBJ databases">
        <authorList>
            <person name="Kallberg Y."/>
            <person name="Tangrot J."/>
            <person name="Rosling A."/>
        </authorList>
    </citation>
    <scope>NUCLEOTIDE SEQUENCE</scope>
    <source>
        <strain evidence="9">CL551</strain>
    </source>
</reference>
<proteinExistence type="predicted"/>
<evidence type="ECO:0000256" key="5">
    <source>
        <dbReference type="ARBA" id="ARBA00022989"/>
    </source>
</evidence>
<evidence type="ECO:0000256" key="1">
    <source>
        <dbReference type="ARBA" id="ARBA00004141"/>
    </source>
</evidence>
<keyword evidence="6 7" id="KW-0472">Membrane</keyword>
<comment type="caution">
    <text evidence="9">The sequence shown here is derived from an EMBL/GenBank/DDBJ whole genome shotgun (WGS) entry which is preliminary data.</text>
</comment>
<dbReference type="InterPro" id="IPR004843">
    <property type="entry name" value="Calcineurin-like_PHP"/>
</dbReference>
<keyword evidence="10" id="KW-1185">Reference proteome</keyword>